<dbReference type="InterPro" id="IPR003399">
    <property type="entry name" value="Mce/MlaD"/>
</dbReference>
<evidence type="ECO:0000313" key="3">
    <source>
        <dbReference type="EMBL" id="RDH87363.1"/>
    </source>
</evidence>
<comment type="caution">
    <text evidence="3">The sequence shown here is derived from an EMBL/GenBank/DDBJ whole genome shotgun (WGS) entry which is preliminary data.</text>
</comment>
<protein>
    <submittedName>
        <fullName evidence="3">Paraquat-inducible protein B</fullName>
    </submittedName>
</protein>
<evidence type="ECO:0000313" key="4">
    <source>
        <dbReference type="Proteomes" id="UP000255508"/>
    </source>
</evidence>
<dbReference type="Pfam" id="PF02470">
    <property type="entry name" value="MlaD"/>
    <property type="match status" value="1"/>
</dbReference>
<dbReference type="PANTHER" id="PTHR36698:SF3">
    <property type="entry name" value="ABC-TYPE TRANSPORT AUXILIARY LIPOPROTEIN COMPONENT DOMAIN-CONTAINING PROTEIN"/>
    <property type="match status" value="1"/>
</dbReference>
<accession>A0A370DQP6</accession>
<dbReference type="AlphaFoldDB" id="A0A370DQP6"/>
<dbReference type="EMBL" id="QFXD01000269">
    <property type="protein sequence ID" value="RDH87363.1"/>
    <property type="molecule type" value="Genomic_DNA"/>
</dbReference>
<gene>
    <name evidence="3" type="ORF">DIZ79_15335</name>
</gene>
<evidence type="ECO:0000256" key="1">
    <source>
        <dbReference type="SAM" id="Phobius"/>
    </source>
</evidence>
<evidence type="ECO:0000259" key="2">
    <source>
        <dbReference type="Pfam" id="PF02470"/>
    </source>
</evidence>
<keyword evidence="1" id="KW-1133">Transmembrane helix</keyword>
<organism evidence="3 4">
    <name type="scientific">endosymbiont of Lamellibrachia luymesi</name>
    <dbReference type="NCBI Taxonomy" id="2200907"/>
    <lineage>
        <taxon>Bacteria</taxon>
        <taxon>Pseudomonadati</taxon>
        <taxon>Pseudomonadota</taxon>
        <taxon>Gammaproteobacteria</taxon>
        <taxon>sulfur-oxidizing symbionts</taxon>
    </lineage>
</organism>
<proteinExistence type="predicted"/>
<dbReference type="Proteomes" id="UP000255508">
    <property type="component" value="Unassembled WGS sequence"/>
</dbReference>
<feature type="domain" description="Mce/MlaD" evidence="2">
    <location>
        <begin position="46"/>
        <end position="132"/>
    </location>
</feature>
<name>A0A370DQP6_9GAMM</name>
<feature type="transmembrane region" description="Helical" evidence="1">
    <location>
        <begin position="9"/>
        <end position="29"/>
    </location>
</feature>
<reference evidence="3 4" key="1">
    <citation type="journal article" date="2018" name="ISME J.">
        <title>Endosymbiont genomes yield clues of tubeworm success.</title>
        <authorList>
            <person name="Li Y."/>
            <person name="Liles M.R."/>
            <person name="Halanych K.M."/>
        </authorList>
    </citation>
    <scope>NUCLEOTIDE SEQUENCE [LARGE SCALE GENOMIC DNA]</scope>
    <source>
        <strain evidence="3">A1422</strain>
    </source>
</reference>
<sequence length="347" mass="38624">MTVKANPSIIGMFVLSALALGILAIFYLGDAGLNEEKPRLILFFEGDVKGLDVGSPVTLRGVRIGQVEDIAVVFDSKDLSFDIPVIISVTRSKLGFETGMEREKDGALLDSLIKQGLRARLNIQSLVTGKLEVELGFHPNSEVKMRGLSSVYPEIPTIPSNMEKIARVLEDLPLERIAKRTEEILAGIDKLVNDPDLPEMLVHLASAIKRFDSLARKLETSAPDLTRRSVIMIDETRKLVEQLQTQLEPLFEEWTRVAQDSRTMIDRMDKKVDHAVESWDETLLSGEQAFSQFSKTLSSAESIVAEDSPVMQDVSVALRELAAATRSIRIMAEYIERHPEALIRGKQ</sequence>
<keyword evidence="1" id="KW-0812">Transmembrane</keyword>
<keyword evidence="1" id="KW-0472">Membrane</keyword>
<dbReference type="PANTHER" id="PTHR36698">
    <property type="entry name" value="BLL5892 PROTEIN"/>
    <property type="match status" value="1"/>
</dbReference>